<evidence type="ECO:0000313" key="1">
    <source>
        <dbReference type="EMBL" id="KOF86086.1"/>
    </source>
</evidence>
<gene>
    <name evidence="1" type="ORF">OCBIM_22019268mg</name>
</gene>
<feature type="non-terminal residue" evidence="1">
    <location>
        <position position="55"/>
    </location>
</feature>
<organism evidence="1">
    <name type="scientific">Octopus bimaculoides</name>
    <name type="common">California two-spotted octopus</name>
    <dbReference type="NCBI Taxonomy" id="37653"/>
    <lineage>
        <taxon>Eukaryota</taxon>
        <taxon>Metazoa</taxon>
        <taxon>Spiralia</taxon>
        <taxon>Lophotrochozoa</taxon>
        <taxon>Mollusca</taxon>
        <taxon>Cephalopoda</taxon>
        <taxon>Coleoidea</taxon>
        <taxon>Octopodiformes</taxon>
        <taxon>Octopoda</taxon>
        <taxon>Incirrata</taxon>
        <taxon>Octopodidae</taxon>
        <taxon>Octopus</taxon>
    </lineage>
</organism>
<protein>
    <submittedName>
        <fullName evidence="1">Uncharacterized protein</fullName>
    </submittedName>
</protein>
<reference evidence="1" key="1">
    <citation type="submission" date="2015-07" db="EMBL/GenBank/DDBJ databases">
        <title>MeaNS - Measles Nucleotide Surveillance Program.</title>
        <authorList>
            <person name="Tran T."/>
            <person name="Druce J."/>
        </authorList>
    </citation>
    <scope>NUCLEOTIDE SEQUENCE</scope>
    <source>
        <strain evidence="1">UCB-OBI-ISO-001</strain>
        <tissue evidence="1">Gonad</tissue>
    </source>
</reference>
<dbReference type="EMBL" id="KQ418739">
    <property type="protein sequence ID" value="KOF86086.1"/>
    <property type="molecule type" value="Genomic_DNA"/>
</dbReference>
<proteinExistence type="predicted"/>
<dbReference type="AlphaFoldDB" id="A0A0L8H9W9"/>
<sequence length="55" mass="6513">MLSVAQNVLWRAHLTNVQLYQNLPKVTEKIQQRRIRIAGHFVRYPGEPVCQLVLW</sequence>
<name>A0A0L8H9W9_OCTBM</name>
<accession>A0A0L8H9W9</accession>